<dbReference type="STRING" id="1392255.A0A2I1C4D2"/>
<feature type="compositionally biased region" description="Low complexity" evidence="1">
    <location>
        <begin position="144"/>
        <end position="154"/>
    </location>
</feature>
<dbReference type="VEuPathDB" id="FungiDB:P174DRAFT_451811"/>
<evidence type="ECO:0000313" key="2">
    <source>
        <dbReference type="EMBL" id="PKX92494.1"/>
    </source>
</evidence>
<feature type="compositionally biased region" description="Polar residues" evidence="1">
    <location>
        <begin position="207"/>
        <end position="259"/>
    </location>
</feature>
<dbReference type="RefSeq" id="XP_024681089.1">
    <property type="nucleotide sequence ID" value="XM_024829036.1"/>
</dbReference>
<evidence type="ECO:0000256" key="1">
    <source>
        <dbReference type="SAM" id="MobiDB-lite"/>
    </source>
</evidence>
<name>A0A2I1C4D2_ASPN1</name>
<dbReference type="EMBL" id="MSZS01000005">
    <property type="protein sequence ID" value="PKX92494.1"/>
    <property type="molecule type" value="Genomic_DNA"/>
</dbReference>
<dbReference type="GeneID" id="36536362"/>
<feature type="compositionally biased region" description="Basic and acidic residues" evidence="1">
    <location>
        <begin position="26"/>
        <end position="48"/>
    </location>
</feature>
<feature type="region of interest" description="Disordered" evidence="1">
    <location>
        <begin position="474"/>
        <end position="500"/>
    </location>
</feature>
<feature type="region of interest" description="Disordered" evidence="1">
    <location>
        <begin position="419"/>
        <end position="449"/>
    </location>
</feature>
<feature type="non-terminal residue" evidence="2">
    <location>
        <position position="500"/>
    </location>
</feature>
<dbReference type="Proteomes" id="UP000234474">
    <property type="component" value="Unassembled WGS sequence"/>
</dbReference>
<accession>A0A2I1C4D2</accession>
<sequence length="500" mass="54002">MATAAYRRPIDRDSMSPQQMPPNGGQHHDDNIRTAHRDYLHDDKHMLRNPEVPHGQSHPYRSNSTATRRRQVSSSFSARAQNRPEGNIIPPEGYLTSTPPSIKGNGAPTRRPTNPVAAASGSARQVEDGKPTSPVDSVNQISPLSRSSTLRSSTNKQHDFAPDRSPLQKLEVTLNGISKEEKRARVLEAEMKLKERLARQQMEAENRNASLTQPADSNSTAGTIGSRMPQQLVSQRDVSQGGQENRSQKTKQSIGQSTVHRGHEATIPRDQGVPGQAKSSAQKSGPPALSVAPEMQAPKIGNSKPLAGPILNHGSVTRRSVSVTNGPGGHAPNTTRDPNTSRDGRDFSAVPGPSQKDHAMSSVAQMAHPQPYAGTRVQQSQPPQGGLGGNHPYAQGIASQQPGHLITNTHNAVLSDLSQDELGPHTKPKRNTVSFNVPPPTPPPLSEWKNAPVARLGASDFDFQLLDVDRSKAWWEGGGSNRRKSRALPSAYQKPAQKLT</sequence>
<protein>
    <submittedName>
        <fullName evidence="2">Uncharacterized protein</fullName>
    </submittedName>
</protein>
<evidence type="ECO:0000313" key="3">
    <source>
        <dbReference type="Proteomes" id="UP000234474"/>
    </source>
</evidence>
<keyword evidence="3" id="KW-1185">Reference proteome</keyword>
<dbReference type="AlphaFoldDB" id="A0A2I1C4D2"/>
<feature type="region of interest" description="Disordered" evidence="1">
    <location>
        <begin position="1"/>
        <end position="167"/>
    </location>
</feature>
<feature type="region of interest" description="Disordered" evidence="1">
    <location>
        <begin position="199"/>
        <end position="292"/>
    </location>
</feature>
<gene>
    <name evidence="2" type="ORF">P174DRAFT_451811</name>
</gene>
<dbReference type="OrthoDB" id="5431397at2759"/>
<feature type="compositionally biased region" description="Polar residues" evidence="1">
    <location>
        <begin position="59"/>
        <end position="80"/>
    </location>
</feature>
<feature type="compositionally biased region" description="Polar residues" evidence="1">
    <location>
        <begin position="134"/>
        <end position="143"/>
    </location>
</feature>
<proteinExistence type="predicted"/>
<comment type="caution">
    <text evidence="2">The sequence shown here is derived from an EMBL/GenBank/DDBJ whole genome shotgun (WGS) entry which is preliminary data.</text>
</comment>
<reference evidence="3" key="1">
    <citation type="journal article" date="2018" name="Proc. Natl. Acad. Sci. U.S.A.">
        <title>Linking secondary metabolites to gene clusters through genome sequencing of six diverse Aspergillus species.</title>
        <authorList>
            <person name="Kaerboelling I."/>
            <person name="Vesth T.C."/>
            <person name="Frisvad J.C."/>
            <person name="Nybo J.L."/>
            <person name="Theobald S."/>
            <person name="Kuo A."/>
            <person name="Bowyer P."/>
            <person name="Matsuda Y."/>
            <person name="Mondo S."/>
            <person name="Lyhne E.K."/>
            <person name="Kogle M.E."/>
            <person name="Clum A."/>
            <person name="Lipzen A."/>
            <person name="Salamov A."/>
            <person name="Ngan C.Y."/>
            <person name="Daum C."/>
            <person name="Chiniquy J."/>
            <person name="Barry K."/>
            <person name="LaButti K."/>
            <person name="Haridas S."/>
            <person name="Simmons B.A."/>
            <person name="Magnuson J.K."/>
            <person name="Mortensen U.H."/>
            <person name="Larsen T.O."/>
            <person name="Grigoriev I.V."/>
            <person name="Baker S.E."/>
            <person name="Andersen M.R."/>
        </authorList>
    </citation>
    <scope>NUCLEOTIDE SEQUENCE [LARGE SCALE GENOMIC DNA]</scope>
    <source>
        <strain evidence="3">IBT 16806</strain>
    </source>
</reference>
<feature type="region of interest" description="Disordered" evidence="1">
    <location>
        <begin position="319"/>
        <end position="396"/>
    </location>
</feature>
<organism evidence="2 3">
    <name type="scientific">Aspergillus novofumigatus (strain IBT 16806)</name>
    <dbReference type="NCBI Taxonomy" id="1392255"/>
    <lineage>
        <taxon>Eukaryota</taxon>
        <taxon>Fungi</taxon>
        <taxon>Dikarya</taxon>
        <taxon>Ascomycota</taxon>
        <taxon>Pezizomycotina</taxon>
        <taxon>Eurotiomycetes</taxon>
        <taxon>Eurotiomycetidae</taxon>
        <taxon>Eurotiales</taxon>
        <taxon>Aspergillaceae</taxon>
        <taxon>Aspergillus</taxon>
        <taxon>Aspergillus subgen. Fumigati</taxon>
    </lineage>
</organism>